<proteinExistence type="predicted"/>
<dbReference type="AlphaFoldDB" id="A0A1B6E651"/>
<feature type="region of interest" description="Disordered" evidence="1">
    <location>
        <begin position="124"/>
        <end position="159"/>
    </location>
</feature>
<name>A0A1B6E651_9HEMI</name>
<organism evidence="2">
    <name type="scientific">Clastoptera arizonana</name>
    <name type="common">Arizona spittle bug</name>
    <dbReference type="NCBI Taxonomy" id="38151"/>
    <lineage>
        <taxon>Eukaryota</taxon>
        <taxon>Metazoa</taxon>
        <taxon>Ecdysozoa</taxon>
        <taxon>Arthropoda</taxon>
        <taxon>Hexapoda</taxon>
        <taxon>Insecta</taxon>
        <taxon>Pterygota</taxon>
        <taxon>Neoptera</taxon>
        <taxon>Paraneoptera</taxon>
        <taxon>Hemiptera</taxon>
        <taxon>Auchenorrhyncha</taxon>
        <taxon>Cercopoidea</taxon>
        <taxon>Clastopteridae</taxon>
        <taxon>Clastoptera</taxon>
    </lineage>
</organism>
<evidence type="ECO:0000313" key="2">
    <source>
        <dbReference type="EMBL" id="JAS33411.1"/>
    </source>
</evidence>
<reference evidence="2" key="1">
    <citation type="submission" date="2015-12" db="EMBL/GenBank/DDBJ databases">
        <title>De novo transcriptome assembly of four potential Pierce s Disease insect vectors from Arizona vineyards.</title>
        <authorList>
            <person name="Tassone E.E."/>
        </authorList>
    </citation>
    <scope>NUCLEOTIDE SEQUENCE</scope>
</reference>
<protein>
    <submittedName>
        <fullName evidence="2">Uncharacterized protein</fullName>
    </submittedName>
</protein>
<dbReference type="InterPro" id="IPR031521">
    <property type="entry name" value="DUF4695"/>
</dbReference>
<dbReference type="Pfam" id="PF15766">
    <property type="entry name" value="DUF4695"/>
    <property type="match status" value="1"/>
</dbReference>
<accession>A0A1B6E651</accession>
<evidence type="ECO:0000256" key="1">
    <source>
        <dbReference type="SAM" id="MobiDB-lite"/>
    </source>
</evidence>
<dbReference type="EMBL" id="GEDC01003887">
    <property type="protein sequence ID" value="JAS33411.1"/>
    <property type="molecule type" value="Transcribed_RNA"/>
</dbReference>
<sequence>MSSALADRIYLGLYHQMDTVYPHPLSRVQRRADRRKGSRCGGSRYKTQPVTFSEIQEVDEENVEEEEGGLTASTTGSQVFSSQSEHDLKTKLENFWSSNIISESENRRPERKKRTLKSLNRLLPEGCPELTVIPASPESRVDVADDNNRPPPSHLLLQP</sequence>
<feature type="compositionally biased region" description="Polar residues" evidence="1">
    <location>
        <begin position="71"/>
        <end position="83"/>
    </location>
</feature>
<feature type="compositionally biased region" description="Basic and acidic residues" evidence="1">
    <location>
        <begin position="139"/>
        <end position="148"/>
    </location>
</feature>
<feature type="non-terminal residue" evidence="2">
    <location>
        <position position="159"/>
    </location>
</feature>
<feature type="region of interest" description="Disordered" evidence="1">
    <location>
        <begin position="54"/>
        <end position="86"/>
    </location>
</feature>
<gene>
    <name evidence="2" type="ORF">g.4132</name>
</gene>
<feature type="compositionally biased region" description="Acidic residues" evidence="1">
    <location>
        <begin position="56"/>
        <end position="68"/>
    </location>
</feature>